<protein>
    <submittedName>
        <fullName evidence="1">Uncharacterized protein</fullName>
    </submittedName>
</protein>
<comment type="caution">
    <text evidence="1">The sequence shown here is derived from an EMBL/GenBank/DDBJ whole genome shotgun (WGS) entry which is preliminary data.</text>
</comment>
<evidence type="ECO:0000313" key="1">
    <source>
        <dbReference type="EMBL" id="OAD19511.1"/>
    </source>
</evidence>
<organism evidence="1 2">
    <name type="scientific">Candidatus Thiomargarita nelsonii</name>
    <dbReference type="NCBI Taxonomy" id="1003181"/>
    <lineage>
        <taxon>Bacteria</taxon>
        <taxon>Pseudomonadati</taxon>
        <taxon>Pseudomonadota</taxon>
        <taxon>Gammaproteobacteria</taxon>
        <taxon>Thiotrichales</taxon>
        <taxon>Thiotrichaceae</taxon>
        <taxon>Thiomargarita</taxon>
    </lineage>
</organism>
<name>A0A176RUU6_9GAMM</name>
<dbReference type="EMBL" id="LUTY01002775">
    <property type="protein sequence ID" value="OAD19511.1"/>
    <property type="molecule type" value="Genomic_DNA"/>
</dbReference>
<proteinExistence type="predicted"/>
<accession>A0A176RUU6</accession>
<keyword evidence="2" id="KW-1185">Reference proteome</keyword>
<dbReference type="AlphaFoldDB" id="A0A176RUU6"/>
<gene>
    <name evidence="1" type="ORF">THIOM_004850</name>
</gene>
<dbReference type="Proteomes" id="UP000076962">
    <property type="component" value="Unassembled WGS sequence"/>
</dbReference>
<reference evidence="1 2" key="1">
    <citation type="submission" date="2016-05" db="EMBL/GenBank/DDBJ databases">
        <title>Single-cell genome of chain-forming Candidatus Thiomargarita nelsonii and comparison to other large sulfur-oxidizing bacteria.</title>
        <authorList>
            <person name="Winkel M."/>
            <person name="Salman V."/>
            <person name="Woyke T."/>
            <person name="Schulz-Vogt H."/>
            <person name="Richter M."/>
            <person name="Flood B."/>
            <person name="Bailey J."/>
            <person name="Amann R."/>
            <person name="Mussmann M."/>
        </authorList>
    </citation>
    <scope>NUCLEOTIDE SEQUENCE [LARGE SCALE GENOMIC DNA]</scope>
    <source>
        <strain evidence="1 2">THI036</strain>
    </source>
</reference>
<evidence type="ECO:0000313" key="2">
    <source>
        <dbReference type="Proteomes" id="UP000076962"/>
    </source>
</evidence>
<sequence length="234" mass="27232">MQFLANVFNSLETQINRLLNRQRWSDAYDLLDQYSRWPEEFHDIQKRGKIRALRQKVQVAEDRYLYITFLQARDLERADNYLRSAPLQTMRSQVESYKNHLIQIQNPLKLKLILAMIEWGALSDDNNIITVFMDGKKIIEQEGIEAVENSSTGEIGRYELTDRLNTHVTLKVKIVEKNWLSSYDDNGQGSIVVRVADLDALTLNLRPPKNEFTNKAVFRLEGIPTSPHLPDWGE</sequence>